<reference evidence="3" key="1">
    <citation type="submission" date="2017-02" db="UniProtKB">
        <authorList>
            <consortium name="WormBaseParasite"/>
        </authorList>
    </citation>
    <scope>IDENTIFICATION</scope>
</reference>
<sequence>MMMYNHEIRYVNGKTNVISVAFSRSLPEALELKSLKGENEGVVNVAKVKEWVKKLREDPQLGESIGC</sequence>
<evidence type="ECO:0000313" key="1">
    <source>
        <dbReference type="EMBL" id="VDO06683.1"/>
    </source>
</evidence>
<keyword evidence="2" id="KW-1185">Reference proteome</keyword>
<dbReference type="EMBL" id="UZAF01000843">
    <property type="protein sequence ID" value="VDO06683.1"/>
    <property type="molecule type" value="Genomic_DNA"/>
</dbReference>
<evidence type="ECO:0000313" key="3">
    <source>
        <dbReference type="WBParaSite" id="HPLM_0000085701-mRNA-1"/>
    </source>
</evidence>
<accession>A0A0N4VU90</accession>
<dbReference type="WBParaSite" id="HPLM_0000085701-mRNA-1">
    <property type="protein sequence ID" value="HPLM_0000085701-mRNA-1"/>
    <property type="gene ID" value="HPLM_0000085701"/>
</dbReference>
<protein>
    <submittedName>
        <fullName evidence="3">SERPIN domain-containing protein</fullName>
    </submittedName>
</protein>
<proteinExistence type="predicted"/>
<dbReference type="Proteomes" id="UP000268014">
    <property type="component" value="Unassembled WGS sequence"/>
</dbReference>
<name>A0A0N4VU90_HAEPC</name>
<reference evidence="1 2" key="2">
    <citation type="submission" date="2018-11" db="EMBL/GenBank/DDBJ databases">
        <authorList>
            <consortium name="Pathogen Informatics"/>
        </authorList>
    </citation>
    <scope>NUCLEOTIDE SEQUENCE [LARGE SCALE GENOMIC DNA]</scope>
    <source>
        <strain evidence="1 2">MHpl1</strain>
    </source>
</reference>
<gene>
    <name evidence="1" type="ORF">HPLM_LOCUS858</name>
</gene>
<dbReference type="AlphaFoldDB" id="A0A0N4VU90"/>
<organism evidence="3">
    <name type="scientific">Haemonchus placei</name>
    <name type="common">Barber's pole worm</name>
    <dbReference type="NCBI Taxonomy" id="6290"/>
    <lineage>
        <taxon>Eukaryota</taxon>
        <taxon>Metazoa</taxon>
        <taxon>Ecdysozoa</taxon>
        <taxon>Nematoda</taxon>
        <taxon>Chromadorea</taxon>
        <taxon>Rhabditida</taxon>
        <taxon>Rhabditina</taxon>
        <taxon>Rhabditomorpha</taxon>
        <taxon>Strongyloidea</taxon>
        <taxon>Trichostrongylidae</taxon>
        <taxon>Haemonchus</taxon>
    </lineage>
</organism>
<evidence type="ECO:0000313" key="2">
    <source>
        <dbReference type="Proteomes" id="UP000268014"/>
    </source>
</evidence>